<keyword evidence="8" id="KW-0479">Metal-binding</keyword>
<evidence type="ECO:0000256" key="1">
    <source>
        <dbReference type="ARBA" id="ARBA00001936"/>
    </source>
</evidence>
<evidence type="ECO:0000259" key="17">
    <source>
        <dbReference type="SMART" id="SM00458"/>
    </source>
</evidence>
<accession>A0A3M7QTN9</accession>
<organism evidence="18 19">
    <name type="scientific">Brachionus plicatilis</name>
    <name type="common">Marine rotifer</name>
    <name type="synonym">Brachionus muelleri</name>
    <dbReference type="NCBI Taxonomy" id="10195"/>
    <lineage>
        <taxon>Eukaryota</taxon>
        <taxon>Metazoa</taxon>
        <taxon>Spiralia</taxon>
        <taxon>Gnathifera</taxon>
        <taxon>Rotifera</taxon>
        <taxon>Eurotatoria</taxon>
        <taxon>Monogononta</taxon>
        <taxon>Pseudotrocha</taxon>
        <taxon>Ploima</taxon>
        <taxon>Brachionidae</taxon>
        <taxon>Brachionus</taxon>
    </lineage>
</organism>
<dbReference type="SMART" id="SM00458">
    <property type="entry name" value="RICIN"/>
    <property type="match status" value="1"/>
</dbReference>
<evidence type="ECO:0000256" key="4">
    <source>
        <dbReference type="ARBA" id="ARBA00005680"/>
    </source>
</evidence>
<evidence type="ECO:0000256" key="5">
    <source>
        <dbReference type="ARBA" id="ARBA00022676"/>
    </source>
</evidence>
<keyword evidence="7 16" id="KW-0812">Transmembrane</keyword>
<evidence type="ECO:0000256" key="11">
    <source>
        <dbReference type="ARBA" id="ARBA00022989"/>
    </source>
</evidence>
<sequence length="569" mass="65177">MYYYRIYRRRHYIYFAAFIIGLILLINLKKNNRSHSQKFRQNLKRNPNELINIDTFVEPEPCVGCPGENGRAVYLTADESKNLDAIYKKEFFNLIASDKISLWRSIPDTRESGCSSIQYPKDLPTASVILIFKNERWSPVLRSVYSIINRSPRHLLKEIILVDDQSDLEELKKPLEDYCREHFGTIVRILRTPKRLGLIAAKNFGGRYAVGDVIVFLDAHIEANAGWLEPILARIKEKPSAILCPTIDNIDDKTMAYHGSGGSGYGIFTWSLFFTWGSIPDRVSRKRKSHLDPYPSPTMAGGLLAADRKYFFEIGGYDDDMEVWGGENLELSFRTWMCGGSLEFVPCSHVGHIFRPGHPYNMTGEKGKGDVHGRNSMRLAEVWMDDYKRLYYMHRRDLIGKDYGDVSSRREIRERLKCNNFKWFLDNVYPEKFILDENVRAYGEIRNPSASFCLDTLGKDEKRAIELGVFFCQGGTSANQVFSLSNTDELRREEVCCVGQDRIGSVIRLVHCSGSPNQKWTHDRKSGAIVHSDSGLCLDVTDVKNGELAKLDKCNSNKPGQIWEFKNYS</sequence>
<dbReference type="GO" id="GO:0046872">
    <property type="term" value="F:metal ion binding"/>
    <property type="evidence" value="ECO:0007669"/>
    <property type="project" value="UniProtKB-KW"/>
</dbReference>
<dbReference type="Pfam" id="PF00652">
    <property type="entry name" value="Ricin_B_lectin"/>
    <property type="match status" value="1"/>
</dbReference>
<comment type="subcellular location">
    <subcellularLocation>
        <location evidence="2 16">Golgi apparatus membrane</location>
        <topology evidence="2 16">Single-pass type II membrane protein</topology>
    </subcellularLocation>
</comment>
<keyword evidence="14 16" id="KW-1015">Disulfide bond</keyword>
<dbReference type="Gene3D" id="2.80.10.50">
    <property type="match status" value="1"/>
</dbReference>
<dbReference type="CDD" id="cd02510">
    <property type="entry name" value="pp-GalNAc-T"/>
    <property type="match status" value="1"/>
</dbReference>
<evidence type="ECO:0000313" key="18">
    <source>
        <dbReference type="EMBL" id="RNA14653.1"/>
    </source>
</evidence>
<feature type="domain" description="Ricin B lectin" evidence="17">
    <location>
        <begin position="439"/>
        <end position="566"/>
    </location>
</feature>
<keyword evidence="10" id="KW-0735">Signal-anchor</keyword>
<keyword evidence="13 16" id="KW-0472">Membrane</keyword>
<dbReference type="PANTHER" id="PTHR11675">
    <property type="entry name" value="N-ACETYLGALACTOSAMINYLTRANSFERASE"/>
    <property type="match status" value="1"/>
</dbReference>
<dbReference type="EC" id="2.4.1.-" evidence="16"/>
<dbReference type="PANTHER" id="PTHR11675:SF43">
    <property type="entry name" value="POLYPEPTIDE N-ACETYLGALACTOSAMINYLTRANSFERASE 1"/>
    <property type="match status" value="1"/>
</dbReference>
<dbReference type="Gene3D" id="3.90.550.10">
    <property type="entry name" value="Spore Coat Polysaccharide Biosynthesis Protein SpsA, Chain A"/>
    <property type="match status" value="1"/>
</dbReference>
<dbReference type="Pfam" id="PF00535">
    <property type="entry name" value="Glycos_transf_2"/>
    <property type="match status" value="1"/>
</dbReference>
<dbReference type="SUPFAM" id="SSF50370">
    <property type="entry name" value="Ricin B-like lectins"/>
    <property type="match status" value="1"/>
</dbReference>
<keyword evidence="6 16" id="KW-0808">Transferase</keyword>
<dbReference type="SUPFAM" id="SSF53448">
    <property type="entry name" value="Nucleotide-diphospho-sugar transferases"/>
    <property type="match status" value="1"/>
</dbReference>
<dbReference type="STRING" id="10195.A0A3M7QTN9"/>
<dbReference type="InterPro" id="IPR035992">
    <property type="entry name" value="Ricin_B-like_lectins"/>
</dbReference>
<dbReference type="InterPro" id="IPR045885">
    <property type="entry name" value="GalNAc-T"/>
</dbReference>
<dbReference type="InterPro" id="IPR001173">
    <property type="entry name" value="Glyco_trans_2-like"/>
</dbReference>
<evidence type="ECO:0000256" key="15">
    <source>
        <dbReference type="ARBA" id="ARBA00023211"/>
    </source>
</evidence>
<proteinExistence type="inferred from homology"/>
<evidence type="ECO:0000256" key="9">
    <source>
        <dbReference type="ARBA" id="ARBA00022734"/>
    </source>
</evidence>
<evidence type="ECO:0000256" key="13">
    <source>
        <dbReference type="ARBA" id="ARBA00023136"/>
    </source>
</evidence>
<dbReference type="GO" id="GO:0000139">
    <property type="term" value="C:Golgi membrane"/>
    <property type="evidence" value="ECO:0007669"/>
    <property type="project" value="UniProtKB-SubCell"/>
</dbReference>
<protein>
    <recommendedName>
        <fullName evidence="16">Polypeptide N-acetylgalactosaminyltransferase</fullName>
        <ecNumber evidence="16">2.4.1.-</ecNumber>
    </recommendedName>
    <alternativeName>
        <fullName evidence="16">Protein-UDP acetylgalactosaminyltransferase</fullName>
    </alternativeName>
</protein>
<comment type="caution">
    <text evidence="18">The sequence shown here is derived from an EMBL/GenBank/DDBJ whole genome shotgun (WGS) entry which is preliminary data.</text>
</comment>
<dbReference type="GO" id="GO:0004653">
    <property type="term" value="F:polypeptide N-acetylgalactosaminyltransferase activity"/>
    <property type="evidence" value="ECO:0007669"/>
    <property type="project" value="TreeGrafter"/>
</dbReference>
<dbReference type="AlphaFoldDB" id="A0A3M7QTN9"/>
<dbReference type="CDD" id="cd23459">
    <property type="entry name" value="beta-trefoil_Ricin_Pgant1-like"/>
    <property type="match status" value="1"/>
</dbReference>
<evidence type="ECO:0000256" key="10">
    <source>
        <dbReference type="ARBA" id="ARBA00022968"/>
    </source>
</evidence>
<evidence type="ECO:0000256" key="8">
    <source>
        <dbReference type="ARBA" id="ARBA00022723"/>
    </source>
</evidence>
<evidence type="ECO:0000313" key="19">
    <source>
        <dbReference type="Proteomes" id="UP000276133"/>
    </source>
</evidence>
<reference evidence="18 19" key="1">
    <citation type="journal article" date="2018" name="Sci. Rep.">
        <title>Genomic signatures of local adaptation to the degree of environmental predictability in rotifers.</title>
        <authorList>
            <person name="Franch-Gras L."/>
            <person name="Hahn C."/>
            <person name="Garcia-Roger E.M."/>
            <person name="Carmona M.J."/>
            <person name="Serra M."/>
            <person name="Gomez A."/>
        </authorList>
    </citation>
    <scope>NUCLEOTIDE SEQUENCE [LARGE SCALE GENOMIC DNA]</scope>
    <source>
        <strain evidence="18">HYR1</strain>
    </source>
</reference>
<dbReference type="Proteomes" id="UP000276133">
    <property type="component" value="Unassembled WGS sequence"/>
</dbReference>
<dbReference type="GO" id="GO:0030246">
    <property type="term" value="F:carbohydrate binding"/>
    <property type="evidence" value="ECO:0007669"/>
    <property type="project" value="UniProtKB-KW"/>
</dbReference>
<dbReference type="EMBL" id="REGN01005141">
    <property type="protein sequence ID" value="RNA14653.1"/>
    <property type="molecule type" value="Genomic_DNA"/>
</dbReference>
<keyword evidence="12 16" id="KW-0333">Golgi apparatus</keyword>
<keyword evidence="19" id="KW-1185">Reference proteome</keyword>
<keyword evidence="5 16" id="KW-0328">Glycosyltransferase</keyword>
<dbReference type="FunFam" id="3.90.550.10:FF:000021">
    <property type="entry name" value="Polypeptide N-acetylgalactosaminyltransferase"/>
    <property type="match status" value="1"/>
</dbReference>
<dbReference type="InterPro" id="IPR000772">
    <property type="entry name" value="Ricin_B_lectin"/>
</dbReference>
<name>A0A3M7QTN9_BRAPC</name>
<evidence type="ECO:0000256" key="3">
    <source>
        <dbReference type="ARBA" id="ARBA00004922"/>
    </source>
</evidence>
<comment type="similarity">
    <text evidence="4 16">Belongs to the glycosyltransferase 2 family. GalNAc-T subfamily.</text>
</comment>
<gene>
    <name evidence="18" type="ORF">BpHYR1_036693</name>
</gene>
<evidence type="ECO:0000256" key="12">
    <source>
        <dbReference type="ARBA" id="ARBA00023034"/>
    </source>
</evidence>
<dbReference type="OrthoDB" id="6119243at2759"/>
<evidence type="ECO:0000256" key="6">
    <source>
        <dbReference type="ARBA" id="ARBA00022679"/>
    </source>
</evidence>
<dbReference type="GO" id="GO:0006493">
    <property type="term" value="P:protein O-linked glycosylation"/>
    <property type="evidence" value="ECO:0007669"/>
    <property type="project" value="TreeGrafter"/>
</dbReference>
<evidence type="ECO:0000256" key="14">
    <source>
        <dbReference type="ARBA" id="ARBA00023157"/>
    </source>
</evidence>
<feature type="transmembrane region" description="Helical" evidence="16">
    <location>
        <begin position="12"/>
        <end position="28"/>
    </location>
</feature>
<comment type="pathway">
    <text evidence="3 16">Protein modification; protein glycosylation.</text>
</comment>
<evidence type="ECO:0000256" key="7">
    <source>
        <dbReference type="ARBA" id="ARBA00022692"/>
    </source>
</evidence>
<dbReference type="InterPro" id="IPR029044">
    <property type="entry name" value="Nucleotide-diphossugar_trans"/>
</dbReference>
<keyword evidence="9 16" id="KW-0430">Lectin</keyword>
<keyword evidence="15 16" id="KW-0464">Manganese</keyword>
<evidence type="ECO:0000256" key="16">
    <source>
        <dbReference type="RuleBase" id="RU361242"/>
    </source>
</evidence>
<keyword evidence="11 16" id="KW-1133">Transmembrane helix</keyword>
<dbReference type="PROSITE" id="PS50231">
    <property type="entry name" value="RICIN_B_LECTIN"/>
    <property type="match status" value="1"/>
</dbReference>
<comment type="cofactor">
    <cofactor evidence="1 16">
        <name>Mn(2+)</name>
        <dbReference type="ChEBI" id="CHEBI:29035"/>
    </cofactor>
</comment>
<evidence type="ECO:0000256" key="2">
    <source>
        <dbReference type="ARBA" id="ARBA00004323"/>
    </source>
</evidence>
<dbReference type="UniPathway" id="UPA00378"/>